<sequence length="485" mass="54266">MAENLQNIAGHDTKLLDSVIGSATACANVSKRLRDLTQTSAGCLSSPLDLLMIEFSLLSEAYKTLSKHLKQKSVVSSNATPLLKFTQNGCHRVAAELPTIIDKIGEWDILAPECSCNRLDLLSDHLKEYKAHLNLLNGILDLSEHPSQKPASYGSLESVIVPQFRDNMTRDEYNAIFEIQKSAREARVMMDSWSAKCVASFASIRELLQRKKVRLEELATPKTTHGLLRKSVLEATSEDLPDADDWSSTQSTMGIMTPTEDWSDIGSDTTEISRSPFITRYSLQRCAYATASFMRLVHGLRFYPGPDLTTDFKRVYKSYNALRVHLLHTLDTSTSSQSAQPSEGVKTNAFLDLYQAAERFLNIVNDVEQSFGQAPSSTPVSTDDFCFLHRELNCLAGCLEQNIGAPMPVPDERPVPVPDPVLAPDVRERFILETQSLHTHIDKLLNTIVDSMESTPTDKDIMKLVFHWTTLDECDGFKREDVMRM</sequence>
<organism evidence="1">
    <name type="scientific">Aureobasidium pullulans</name>
    <name type="common">Black yeast</name>
    <name type="synonym">Pullularia pullulans</name>
    <dbReference type="NCBI Taxonomy" id="5580"/>
    <lineage>
        <taxon>Eukaryota</taxon>
        <taxon>Fungi</taxon>
        <taxon>Dikarya</taxon>
        <taxon>Ascomycota</taxon>
        <taxon>Pezizomycotina</taxon>
        <taxon>Dothideomycetes</taxon>
        <taxon>Dothideomycetidae</taxon>
        <taxon>Dothideales</taxon>
        <taxon>Saccotheciaceae</taxon>
        <taxon>Aureobasidium</taxon>
    </lineage>
</organism>
<gene>
    <name evidence="1" type="ORF">D6D13_07490</name>
</gene>
<dbReference type="EMBL" id="QZAS01000030">
    <property type="protein sequence ID" value="THX03806.1"/>
    <property type="molecule type" value="Genomic_DNA"/>
</dbReference>
<name>A0A4S9CAK8_AURPU</name>
<proteinExistence type="predicted"/>
<protein>
    <submittedName>
        <fullName evidence="1">Uncharacterized protein</fullName>
    </submittedName>
</protein>
<evidence type="ECO:0000313" key="1">
    <source>
        <dbReference type="EMBL" id="THX03806.1"/>
    </source>
</evidence>
<dbReference type="AlphaFoldDB" id="A0A4S9CAK8"/>
<comment type="caution">
    <text evidence="1">The sequence shown here is derived from an EMBL/GenBank/DDBJ whole genome shotgun (WGS) entry which is preliminary data.</text>
</comment>
<accession>A0A4S9CAK8</accession>
<reference evidence="1" key="1">
    <citation type="submission" date="2018-10" db="EMBL/GenBank/DDBJ databases">
        <title>Fifty Aureobasidium pullulans genomes reveal a recombining polyextremotolerant generalist.</title>
        <authorList>
            <person name="Gostincar C."/>
            <person name="Turk M."/>
            <person name="Zajc J."/>
            <person name="Gunde-Cimerman N."/>
        </authorList>
    </citation>
    <scope>NUCLEOTIDE SEQUENCE [LARGE SCALE GENOMIC DNA]</scope>
    <source>
        <strain evidence="1">EXF-10085</strain>
    </source>
</reference>